<evidence type="ECO:0000259" key="1">
    <source>
        <dbReference type="Pfam" id="PF00905"/>
    </source>
</evidence>
<keyword evidence="4" id="KW-1185">Reference proteome</keyword>
<dbReference type="InterPro" id="IPR054120">
    <property type="entry name" value="PBPA_dimer"/>
</dbReference>
<protein>
    <submittedName>
        <fullName evidence="3">Penicillin-binding protein 2</fullName>
    </submittedName>
</protein>
<evidence type="ECO:0000259" key="2">
    <source>
        <dbReference type="Pfam" id="PF21922"/>
    </source>
</evidence>
<dbReference type="EMBL" id="CP093326">
    <property type="protein sequence ID" value="UNK45974.1"/>
    <property type="molecule type" value="Genomic_DNA"/>
</dbReference>
<dbReference type="InterPro" id="IPR050515">
    <property type="entry name" value="Beta-lactam/transpept"/>
</dbReference>
<name>A0ABY3W6Q3_9MICC</name>
<evidence type="ECO:0000313" key="3">
    <source>
        <dbReference type="EMBL" id="UNK45974.1"/>
    </source>
</evidence>
<proteinExistence type="predicted"/>
<sequence length="482" mass="51718">MNQAIRNTWIVALAMFALLFGSLTVVQFFEAENLNANPWNSRTIYKDFDKNRGAILVDGDPIAESVPSDDEFAYQRVYNEPELYAPITGFYSLVYASTQMESAMNDQLSGSGDEFFYEQIMQMFSGGQVEGASVELTLDAELQQLAWDLMPDGVKGSIVVMEPDTGNILAMVSKPSFDPNELAGHNTEEVTQNMAGLEEVPGLSPFINPANESLLAPGSVFKLVIASAALESGKYDADSKLDNPPALKLPGTNVELPNYVNGGCAARTTADFSFALEQSCNTPFAQIAMDLGEDAIAEQTAKFGYGESYQIPTHVTASRFPTGMSDDLLAQSAIGQYDVRVTPLQVAMTSAAIANDGVLMKPNLVRTVRAPDLRVMDSPKPEELRRSLSADNAKLIQDWMVNVVDRGIGGRAAIPGVEVAGKTGTAELMAGEEGNNSWFTGFAPADDPKAVVSVVFEDVDVATGSSLASTSAKQLLEAVLNK</sequence>
<accession>A0ABY3W6Q3</accession>
<dbReference type="Pfam" id="PF21922">
    <property type="entry name" value="PBP_dimer_2"/>
    <property type="match status" value="1"/>
</dbReference>
<dbReference type="InterPro" id="IPR001460">
    <property type="entry name" value="PCN-bd_Tpept"/>
</dbReference>
<feature type="domain" description="Penicillin binding protein A dimerisation" evidence="2">
    <location>
        <begin position="52"/>
        <end position="134"/>
    </location>
</feature>
<dbReference type="Gene3D" id="3.40.710.10">
    <property type="entry name" value="DD-peptidase/beta-lactamase superfamily"/>
    <property type="match status" value="1"/>
</dbReference>
<dbReference type="Proteomes" id="UP000829069">
    <property type="component" value="Chromosome"/>
</dbReference>
<dbReference type="Pfam" id="PF00905">
    <property type="entry name" value="Transpeptidase"/>
    <property type="match status" value="1"/>
</dbReference>
<dbReference type="InterPro" id="IPR012338">
    <property type="entry name" value="Beta-lactam/transpept-like"/>
</dbReference>
<dbReference type="PANTHER" id="PTHR30627:SF24">
    <property type="entry name" value="PENICILLIN-BINDING PROTEIN 4B"/>
    <property type="match status" value="1"/>
</dbReference>
<organism evidence="3 4">
    <name type="scientific">Arthrobacter sulfonylureivorans</name>
    <dbReference type="NCBI Taxonomy" id="2486855"/>
    <lineage>
        <taxon>Bacteria</taxon>
        <taxon>Bacillati</taxon>
        <taxon>Actinomycetota</taxon>
        <taxon>Actinomycetes</taxon>
        <taxon>Micrococcales</taxon>
        <taxon>Micrococcaceae</taxon>
        <taxon>Arthrobacter</taxon>
    </lineage>
</organism>
<dbReference type="Gene3D" id="3.90.1310.10">
    <property type="entry name" value="Penicillin-binding protein 2a (Domain 2)"/>
    <property type="match status" value="1"/>
</dbReference>
<dbReference type="PANTHER" id="PTHR30627">
    <property type="entry name" value="PEPTIDOGLYCAN D,D-TRANSPEPTIDASE"/>
    <property type="match status" value="1"/>
</dbReference>
<dbReference type="SUPFAM" id="SSF56601">
    <property type="entry name" value="beta-lactamase/transpeptidase-like"/>
    <property type="match status" value="1"/>
</dbReference>
<feature type="domain" description="Penicillin-binding protein transpeptidase" evidence="1">
    <location>
        <begin position="156"/>
        <end position="476"/>
    </location>
</feature>
<gene>
    <name evidence="3" type="ORF">MNQ99_00865</name>
</gene>
<evidence type="ECO:0000313" key="4">
    <source>
        <dbReference type="Proteomes" id="UP000829069"/>
    </source>
</evidence>
<dbReference type="RefSeq" id="WP_127513186.1">
    <property type="nucleotide sequence ID" value="NZ_CP093326.1"/>
</dbReference>
<reference evidence="3 4" key="1">
    <citation type="submission" date="2022-03" db="EMBL/GenBank/DDBJ databases">
        <title>Isotopic signatures of nitrous oxide derived from detoxification processes.</title>
        <authorList>
            <person name="Behrendt U."/>
            <person name="Buchen C."/>
            <person name="Well R."/>
            <person name="Ulrich A."/>
            <person name="Rohe L."/>
            <person name="Kolb S."/>
            <person name="Schloter M."/>
            <person name="Horn M.A."/>
            <person name="Augustin J."/>
        </authorList>
    </citation>
    <scope>NUCLEOTIDE SEQUENCE [LARGE SCALE GENOMIC DNA]</scope>
    <source>
        <strain evidence="3 4">S4-C24</strain>
    </source>
</reference>